<proteinExistence type="predicted"/>
<name>A0A815THW2_9BILA</name>
<dbReference type="Proteomes" id="UP000663860">
    <property type="component" value="Unassembled WGS sequence"/>
</dbReference>
<feature type="non-terminal residue" evidence="1">
    <location>
        <position position="1"/>
    </location>
</feature>
<dbReference type="EMBL" id="CAJNOE010003469">
    <property type="protein sequence ID" value="CAF1503243.1"/>
    <property type="molecule type" value="Genomic_DNA"/>
</dbReference>
<dbReference type="AlphaFoldDB" id="A0A815THW2"/>
<protein>
    <submittedName>
        <fullName evidence="1">Uncharacterized protein</fullName>
    </submittedName>
</protein>
<gene>
    <name evidence="1" type="ORF">IZO911_LOCUS45108</name>
</gene>
<accession>A0A815THW2</accession>
<evidence type="ECO:0000313" key="2">
    <source>
        <dbReference type="Proteomes" id="UP000663860"/>
    </source>
</evidence>
<sequence length="39" mass="3974">YGSDPGPKNRGPASLPCTQSAIYWYGSSPGPKKPGPAAL</sequence>
<comment type="caution">
    <text evidence="1">The sequence shown here is derived from an EMBL/GenBank/DDBJ whole genome shotgun (WGS) entry which is preliminary data.</text>
</comment>
<evidence type="ECO:0000313" key="1">
    <source>
        <dbReference type="EMBL" id="CAF1503243.1"/>
    </source>
</evidence>
<reference evidence="1" key="1">
    <citation type="submission" date="2021-02" db="EMBL/GenBank/DDBJ databases">
        <authorList>
            <person name="Nowell W R."/>
        </authorList>
    </citation>
    <scope>NUCLEOTIDE SEQUENCE</scope>
</reference>
<organism evidence="1 2">
    <name type="scientific">Adineta steineri</name>
    <dbReference type="NCBI Taxonomy" id="433720"/>
    <lineage>
        <taxon>Eukaryota</taxon>
        <taxon>Metazoa</taxon>
        <taxon>Spiralia</taxon>
        <taxon>Gnathifera</taxon>
        <taxon>Rotifera</taxon>
        <taxon>Eurotatoria</taxon>
        <taxon>Bdelloidea</taxon>
        <taxon>Adinetida</taxon>
        <taxon>Adinetidae</taxon>
        <taxon>Adineta</taxon>
    </lineage>
</organism>